<feature type="transmembrane region" description="Helical" evidence="7">
    <location>
        <begin position="312"/>
        <end position="332"/>
    </location>
</feature>
<feature type="transmembrane region" description="Helical" evidence="7">
    <location>
        <begin position="50"/>
        <end position="68"/>
    </location>
</feature>
<feature type="domain" description="EamA" evidence="8">
    <location>
        <begin position="193"/>
        <end position="329"/>
    </location>
</feature>
<name>A0ABM8BEP0_9BIFI</name>
<gene>
    <name evidence="9" type="ORF">KIMH_14690</name>
</gene>
<feature type="transmembrane region" description="Helical" evidence="7">
    <location>
        <begin position="254"/>
        <end position="274"/>
    </location>
</feature>
<evidence type="ECO:0000313" key="10">
    <source>
        <dbReference type="Proteomes" id="UP001321748"/>
    </source>
</evidence>
<accession>A0ABM8BEP0</accession>
<sequence>MSFQTGVRVVKGGVRALHGDGSGFRSRIRMVKAGFNKLYSHLSRSFPPNLARLMLVCCAALWGGSYLMAKVAIRVIPPQWLMGLRMAGACLLLMLLFHKRIVPHLKRNIIVPALAVGLTYYTHMALQTVALQTMEPGRSAFLTAAYCVMTPFAIWAIFHRRPRIINVIAALVCLIGVGFVALKPGTATLSLTTGDWLTLACALSYAFNLALMGHFTRTFSPLSMTFMQFAVAGVCFFFGALVTEPMPNASWLQTATMLSFIYLVFLATFAAQIMQNVGLAHIQASSASIIMCTESLFSVAFSAMFMGEQITATTLVGFALIFCAILLSVVDFNKFLPKPKSQVIVTA</sequence>
<dbReference type="InterPro" id="IPR000620">
    <property type="entry name" value="EamA_dom"/>
</dbReference>
<keyword evidence="3" id="KW-1003">Cell membrane</keyword>
<dbReference type="InterPro" id="IPR037185">
    <property type="entry name" value="EmrE-like"/>
</dbReference>
<reference evidence="9 10" key="1">
    <citation type="journal article" date="2023" name="Microbiol. Spectr.">
        <title>Symbiosis of Carpenter Bees with Uncharacterized Lactic Acid Bacteria Showing NAD Auxotrophy.</title>
        <authorList>
            <person name="Kawasaki S."/>
            <person name="Ozawa K."/>
            <person name="Mori T."/>
            <person name="Yamamoto A."/>
            <person name="Ito M."/>
            <person name="Ohkuma M."/>
            <person name="Sakamoto M."/>
            <person name="Matsutani M."/>
        </authorList>
    </citation>
    <scope>NUCLEOTIDE SEQUENCE [LARGE SCALE GENOMIC DNA]</scope>
    <source>
        <strain evidence="9 10">KimH</strain>
    </source>
</reference>
<feature type="transmembrane region" description="Helical" evidence="7">
    <location>
        <begin position="165"/>
        <end position="184"/>
    </location>
</feature>
<keyword evidence="5 7" id="KW-1133">Transmembrane helix</keyword>
<keyword evidence="10" id="KW-1185">Reference proteome</keyword>
<comment type="similarity">
    <text evidence="2">Belongs to the EamA transporter family.</text>
</comment>
<keyword evidence="4 7" id="KW-0812">Transmembrane</keyword>
<feature type="transmembrane region" description="Helical" evidence="7">
    <location>
        <begin position="138"/>
        <end position="158"/>
    </location>
</feature>
<dbReference type="PANTHER" id="PTHR42920">
    <property type="entry name" value="OS03G0707200 PROTEIN-RELATED"/>
    <property type="match status" value="1"/>
</dbReference>
<evidence type="ECO:0000256" key="2">
    <source>
        <dbReference type="ARBA" id="ARBA00007362"/>
    </source>
</evidence>
<feature type="transmembrane region" description="Helical" evidence="7">
    <location>
        <begin position="80"/>
        <end position="97"/>
    </location>
</feature>
<feature type="domain" description="EamA" evidence="8">
    <location>
        <begin position="53"/>
        <end position="180"/>
    </location>
</feature>
<evidence type="ECO:0000256" key="7">
    <source>
        <dbReference type="SAM" id="Phobius"/>
    </source>
</evidence>
<keyword evidence="6 7" id="KW-0472">Membrane</keyword>
<dbReference type="SUPFAM" id="SSF103481">
    <property type="entry name" value="Multidrug resistance efflux transporter EmrE"/>
    <property type="match status" value="2"/>
</dbReference>
<dbReference type="Pfam" id="PF00892">
    <property type="entry name" value="EamA"/>
    <property type="match status" value="2"/>
</dbReference>
<feature type="transmembrane region" description="Helical" evidence="7">
    <location>
        <begin position="222"/>
        <end position="242"/>
    </location>
</feature>
<proteinExistence type="inferred from homology"/>
<evidence type="ECO:0000256" key="3">
    <source>
        <dbReference type="ARBA" id="ARBA00022475"/>
    </source>
</evidence>
<evidence type="ECO:0000256" key="6">
    <source>
        <dbReference type="ARBA" id="ARBA00023136"/>
    </source>
</evidence>
<dbReference type="Proteomes" id="UP001321748">
    <property type="component" value="Chromosome"/>
</dbReference>
<comment type="subcellular location">
    <subcellularLocation>
        <location evidence="1">Cell membrane</location>
        <topology evidence="1">Multi-pass membrane protein</topology>
    </subcellularLocation>
</comment>
<evidence type="ECO:0000259" key="8">
    <source>
        <dbReference type="Pfam" id="PF00892"/>
    </source>
</evidence>
<organism evidence="9 10">
    <name type="scientific">Bombiscardovia apis</name>
    <dbReference type="NCBI Taxonomy" id="2932182"/>
    <lineage>
        <taxon>Bacteria</taxon>
        <taxon>Bacillati</taxon>
        <taxon>Actinomycetota</taxon>
        <taxon>Actinomycetes</taxon>
        <taxon>Bifidobacteriales</taxon>
        <taxon>Bifidobacteriaceae</taxon>
        <taxon>Bombiscardovia</taxon>
    </lineage>
</organism>
<evidence type="ECO:0000256" key="4">
    <source>
        <dbReference type="ARBA" id="ARBA00022692"/>
    </source>
</evidence>
<dbReference type="PANTHER" id="PTHR42920:SF5">
    <property type="entry name" value="EAMA DOMAIN-CONTAINING PROTEIN"/>
    <property type="match status" value="1"/>
</dbReference>
<evidence type="ECO:0000256" key="5">
    <source>
        <dbReference type="ARBA" id="ARBA00022989"/>
    </source>
</evidence>
<feature type="transmembrane region" description="Helical" evidence="7">
    <location>
        <begin position="196"/>
        <end position="215"/>
    </location>
</feature>
<evidence type="ECO:0000256" key="1">
    <source>
        <dbReference type="ARBA" id="ARBA00004651"/>
    </source>
</evidence>
<dbReference type="InterPro" id="IPR051258">
    <property type="entry name" value="Diverse_Substrate_Transporter"/>
</dbReference>
<protein>
    <submittedName>
        <fullName evidence="9">Transporter</fullName>
    </submittedName>
</protein>
<evidence type="ECO:0000313" key="9">
    <source>
        <dbReference type="EMBL" id="BDR55358.1"/>
    </source>
</evidence>
<dbReference type="EMBL" id="AP026800">
    <property type="protein sequence ID" value="BDR55358.1"/>
    <property type="molecule type" value="Genomic_DNA"/>
</dbReference>
<feature type="transmembrane region" description="Helical" evidence="7">
    <location>
        <begin position="286"/>
        <end position="306"/>
    </location>
</feature>
<feature type="transmembrane region" description="Helical" evidence="7">
    <location>
        <begin position="109"/>
        <end position="126"/>
    </location>
</feature>